<dbReference type="Gene3D" id="3.40.525.10">
    <property type="entry name" value="CRAL-TRIO lipid binding domain"/>
    <property type="match status" value="1"/>
</dbReference>
<dbReference type="InterPro" id="IPR036273">
    <property type="entry name" value="CRAL/TRIO_N_dom_sf"/>
</dbReference>
<dbReference type="InterPro" id="IPR036865">
    <property type="entry name" value="CRAL-TRIO_dom_sf"/>
</dbReference>
<dbReference type="Proteomes" id="UP000243459">
    <property type="component" value="Chromosome 5"/>
</dbReference>
<organism evidence="9 10">
    <name type="scientific">Asparagus officinalis</name>
    <name type="common">Garden asparagus</name>
    <dbReference type="NCBI Taxonomy" id="4686"/>
    <lineage>
        <taxon>Eukaryota</taxon>
        <taxon>Viridiplantae</taxon>
        <taxon>Streptophyta</taxon>
        <taxon>Embryophyta</taxon>
        <taxon>Tracheophyta</taxon>
        <taxon>Spermatophyta</taxon>
        <taxon>Magnoliopsida</taxon>
        <taxon>Liliopsida</taxon>
        <taxon>Asparagales</taxon>
        <taxon>Asparagaceae</taxon>
        <taxon>Asparagoideae</taxon>
        <taxon>Asparagus</taxon>
    </lineage>
</organism>
<protein>
    <recommendedName>
        <fullName evidence="8">CRAL-TRIO domain-containing protein</fullName>
    </recommendedName>
</protein>
<dbReference type="CDD" id="cd00170">
    <property type="entry name" value="SEC14"/>
    <property type="match status" value="1"/>
</dbReference>
<keyword evidence="7" id="KW-1133">Transmembrane helix</keyword>
<dbReference type="GO" id="GO:0000139">
    <property type="term" value="C:Golgi membrane"/>
    <property type="evidence" value="ECO:0007669"/>
    <property type="project" value="UniProtKB-SubCell"/>
</dbReference>
<evidence type="ECO:0000313" key="10">
    <source>
        <dbReference type="Proteomes" id="UP000243459"/>
    </source>
</evidence>
<keyword evidence="7" id="KW-0812">Transmembrane</keyword>
<dbReference type="OMA" id="IQMWDEM"/>
<dbReference type="PROSITE" id="PS50191">
    <property type="entry name" value="CRAL_TRIO"/>
    <property type="match status" value="1"/>
</dbReference>
<evidence type="ECO:0000256" key="1">
    <source>
        <dbReference type="ARBA" id="ARBA00004202"/>
    </source>
</evidence>
<name>A0A5P1EQD9_ASPOF</name>
<feature type="domain" description="CRAL-TRIO" evidence="8">
    <location>
        <begin position="148"/>
        <end position="322"/>
    </location>
</feature>
<dbReference type="InterPro" id="IPR011074">
    <property type="entry name" value="CRAL/TRIO_N_dom"/>
</dbReference>
<feature type="compositionally biased region" description="Polar residues" evidence="6">
    <location>
        <begin position="457"/>
        <end position="466"/>
    </location>
</feature>
<keyword evidence="10" id="KW-1185">Reference proteome</keyword>
<gene>
    <name evidence="9" type="ORF">A4U43_C05F8930</name>
</gene>
<dbReference type="GO" id="GO:0015031">
    <property type="term" value="P:protein transport"/>
    <property type="evidence" value="ECO:0007669"/>
    <property type="project" value="UniProtKB-KW"/>
</dbReference>
<keyword evidence="3" id="KW-0813">Transport</keyword>
<dbReference type="PANTHER" id="PTHR45657:SF62">
    <property type="entry name" value="OS08G0341700 PROTEIN"/>
    <property type="match status" value="1"/>
</dbReference>
<feature type="region of interest" description="Disordered" evidence="6">
    <location>
        <begin position="373"/>
        <end position="393"/>
    </location>
</feature>
<evidence type="ECO:0000313" key="9">
    <source>
        <dbReference type="EMBL" id="ONK68218.1"/>
    </source>
</evidence>
<keyword evidence="7" id="KW-0472">Membrane</keyword>
<dbReference type="SUPFAM" id="SSF52087">
    <property type="entry name" value="CRAL/TRIO domain"/>
    <property type="match status" value="1"/>
</dbReference>
<keyword evidence="3" id="KW-0653">Protein transport</keyword>
<dbReference type="SMART" id="SM01100">
    <property type="entry name" value="CRAL_TRIO_N"/>
    <property type="match status" value="1"/>
</dbReference>
<proteinExistence type="inferred from homology"/>
<dbReference type="Pfam" id="PF03765">
    <property type="entry name" value="CRAL_TRIO_N"/>
    <property type="match status" value="1"/>
</dbReference>
<reference evidence="10" key="1">
    <citation type="journal article" date="2017" name="Nat. Commun.">
        <title>The asparagus genome sheds light on the origin and evolution of a young Y chromosome.</title>
        <authorList>
            <person name="Harkess A."/>
            <person name="Zhou J."/>
            <person name="Xu C."/>
            <person name="Bowers J.E."/>
            <person name="Van der Hulst R."/>
            <person name="Ayyampalayam S."/>
            <person name="Mercati F."/>
            <person name="Riccardi P."/>
            <person name="McKain M.R."/>
            <person name="Kakrana A."/>
            <person name="Tang H."/>
            <person name="Ray J."/>
            <person name="Groenendijk J."/>
            <person name="Arikit S."/>
            <person name="Mathioni S.M."/>
            <person name="Nakano M."/>
            <person name="Shan H."/>
            <person name="Telgmann-Rauber A."/>
            <person name="Kanno A."/>
            <person name="Yue Z."/>
            <person name="Chen H."/>
            <person name="Li W."/>
            <person name="Chen Y."/>
            <person name="Xu X."/>
            <person name="Zhang Y."/>
            <person name="Luo S."/>
            <person name="Chen H."/>
            <person name="Gao J."/>
            <person name="Mao Z."/>
            <person name="Pires J.C."/>
            <person name="Luo M."/>
            <person name="Kudrna D."/>
            <person name="Wing R.A."/>
            <person name="Meyers B.C."/>
            <person name="Yi K."/>
            <person name="Kong H."/>
            <person name="Lavrijsen P."/>
            <person name="Sunseri F."/>
            <person name="Falavigna A."/>
            <person name="Ye Y."/>
            <person name="Leebens-Mack J.H."/>
            <person name="Chen G."/>
        </authorList>
    </citation>
    <scope>NUCLEOTIDE SEQUENCE [LARGE SCALE GENOMIC DNA]</scope>
    <source>
        <strain evidence="10">cv. DH0086</strain>
    </source>
</reference>
<dbReference type="AlphaFoldDB" id="A0A5P1EQD9"/>
<dbReference type="Gene3D" id="1.10.8.20">
    <property type="entry name" value="N-terminal domain of phosphatidylinositol transfer protein sec14p"/>
    <property type="match status" value="1"/>
</dbReference>
<dbReference type="PANTHER" id="PTHR45657">
    <property type="entry name" value="CRAL-TRIO DOMAIN-CONTAINING PROTEIN YKL091C-RELATED"/>
    <property type="match status" value="1"/>
</dbReference>
<evidence type="ECO:0000256" key="3">
    <source>
        <dbReference type="ARBA" id="ARBA00022927"/>
    </source>
</evidence>
<sequence>MSVCHVEGIEGRLATLEERKERRSDVDNSEDERRRRNWSLKKKALKASNKLTHSLKKRGKRKLDIRTSSVSIEDLRDAGEEREVHAFRQELIARDLLPDKHDDYHMLLRFLKARKFDSEKAIQMWDEMIHWRQEFGADTILEDFEFGELEEVLRYYPQGYHGVDKEGRPVYIERLGKAEPNKLMHITTIERYIKYHVQEFEKSIHEKFPACSIAAKRHIDSSTTILDVHGIGFKNFSKTARDLLLNMQKIDGDYYPETLHQMFIVNAGNGFKLLWNTVRGFLDPKTAAKIHVLGTKFQSRLLEAIDASQLPDFLGGSCTCPGEGGCLSSNKGPWNDPYIMKLVRNTEATFIRPITRTPDGELRSGNYTRIYPLKGRSSDTSTAESGSDMDDLGSPLITRTSEYAHLAPVHEEVRASDSTAYYSCDDRFVVVDKAVDFGTRGAGAGSSVKTPTKMKKQTNPFTNTASHSLGMTMERHITTQDDSDGRTSSFFAMLVNLLFLLLCKVLGLFQMSNCGKETRLEEILPLDTRNPIPDPVPISSMETITEAHIHPCLERLQRLEMLCNEIRNKPAEIPLEKEHMLLNSWDRIKIMEIDLEKTKKVLHSTIVKQMEIADSLEAVHFSNMQRRRCC</sequence>
<dbReference type="Gramene" id="ONK68218">
    <property type="protein sequence ID" value="ONK68218"/>
    <property type="gene ID" value="A4U43_C05F8930"/>
</dbReference>
<dbReference type="Pfam" id="PF00650">
    <property type="entry name" value="CRAL_TRIO"/>
    <property type="match status" value="1"/>
</dbReference>
<keyword evidence="4" id="KW-0333">Golgi apparatus</keyword>
<comment type="similarity">
    <text evidence="5">Belongs to the SFH family.</text>
</comment>
<evidence type="ECO:0000259" key="8">
    <source>
        <dbReference type="PROSITE" id="PS50191"/>
    </source>
</evidence>
<evidence type="ECO:0000256" key="7">
    <source>
        <dbReference type="SAM" id="Phobius"/>
    </source>
</evidence>
<dbReference type="FunFam" id="3.40.525.10:FF:000011">
    <property type="entry name" value="SEC14 cytosolic factor"/>
    <property type="match status" value="1"/>
</dbReference>
<comment type="subcellular location">
    <subcellularLocation>
        <location evidence="1">Cell membrane</location>
        <topology evidence="1">Peripheral membrane protein</topology>
    </subcellularLocation>
    <subcellularLocation>
        <location evidence="2">Golgi apparatus membrane</location>
        <topology evidence="2">Peripheral membrane protein</topology>
    </subcellularLocation>
</comment>
<dbReference type="EMBL" id="CM007385">
    <property type="protein sequence ID" value="ONK68218.1"/>
    <property type="molecule type" value="Genomic_DNA"/>
</dbReference>
<feature type="transmembrane region" description="Helical" evidence="7">
    <location>
        <begin position="490"/>
        <end position="509"/>
    </location>
</feature>
<evidence type="ECO:0000256" key="6">
    <source>
        <dbReference type="SAM" id="MobiDB-lite"/>
    </source>
</evidence>
<accession>A0A5P1EQD9</accession>
<evidence type="ECO:0000256" key="5">
    <source>
        <dbReference type="ARBA" id="ARBA00038020"/>
    </source>
</evidence>
<dbReference type="InterPro" id="IPR051026">
    <property type="entry name" value="PI/PC_transfer"/>
</dbReference>
<dbReference type="GO" id="GO:0005886">
    <property type="term" value="C:plasma membrane"/>
    <property type="evidence" value="ECO:0007669"/>
    <property type="project" value="UniProtKB-SubCell"/>
</dbReference>
<dbReference type="SMART" id="SM00516">
    <property type="entry name" value="SEC14"/>
    <property type="match status" value="1"/>
</dbReference>
<feature type="region of interest" description="Disordered" evidence="6">
    <location>
        <begin position="442"/>
        <end position="466"/>
    </location>
</feature>
<dbReference type="SUPFAM" id="SSF46938">
    <property type="entry name" value="CRAL/TRIO N-terminal domain"/>
    <property type="match status" value="1"/>
</dbReference>
<evidence type="ECO:0000256" key="2">
    <source>
        <dbReference type="ARBA" id="ARBA00004395"/>
    </source>
</evidence>
<evidence type="ECO:0000256" key="4">
    <source>
        <dbReference type="ARBA" id="ARBA00023034"/>
    </source>
</evidence>
<dbReference type="InterPro" id="IPR001251">
    <property type="entry name" value="CRAL-TRIO_dom"/>
</dbReference>